<sequence length="1004" mass="114965">MNIKKVQNKKSDLIIMPIVFFALFIASLIFQKKNALPDNQKILHNTEIPTTTLNKEEIVEMINKSINKIHSNPEFSIYYKENQGVPKLYYVYKDSLTNRQLNDAFFIHIFPKDEQALLKLQKYNYINIDFFDFNPIKIKTNTETYFVFRGVFFHKTLSEFLEPNKVKFFNTGRFSSNQGRSYQVNGINFENLSSANISNTLEKITISLTQKNFEKIKSRRNEALKSKILIKKEDDFVSSKVSYNTTKNIKSKVRLKGDWTDHLDDEKKWSFRVILEDDNTTIRGMSKFSIQHPKVRNYEWEWLFQKVIKNNDLIGLRYDFVNIDIEVKDKDNTQTIPLGIMAIEESFDKRLIENNRRREGIILSFEESLLWEDRKKSYDLKLNVNSWSKNLQETQNLPIKVFDESRVLSDPVLLKQFNVAKNLLEGLKKGKLKISEVFDIDKLTTFVALINLFGGQHGLIDHNLRVYFNPVTNKLEPVCFDSHPGSRINQITNYPFSQGDMVYTQKLLEKFEIISNEKFIKNFINKFDNDLNTIFKNLKTELKTTVDLSILDYNSNFIKKQINPSDAIISNLLNIDKKEIQVDISNLSNFPVIINSLEHIDGKRLSSSFSSDLIIYPNEKKLITFNIKDAFNNAFVSKKNKKGGFRYPKDVKKMKVKYKFPGISFSRKNNIIPFASNQNETLEIINTYKKSFVTNYTNFEFIKVKNNILTIPRGNYKLNKTLVIPKDHKVFIEKGVSIDMTNGASIISYSPIICRGTKDFPIQFFSSNNSSGGIFITNTKEKSTLNHCHFTSLSNPTSKLWALSGAINFNETIVEISNSVFQNNRSEDGLNIIRSKFVIDSTVFKNTLSDAFDGDFVEGKILNSSFLNNGNDGIDVSGSSIFLKDIVINNSSDKAISAGESSTITGMNINVSEGEIGIVSKDLSSISLQNVNVSNTKLGLSSFQKKSEYGTGSIDISMLTLKNNELDYLVENGSQLLIDKAPVKTVSNKVIDQMYGKKYGKSSK</sequence>
<evidence type="ECO:0000313" key="2">
    <source>
        <dbReference type="EMBL" id="TSE06029.1"/>
    </source>
</evidence>
<keyword evidence="1" id="KW-1133">Transmembrane helix</keyword>
<keyword evidence="1" id="KW-0812">Transmembrane</keyword>
<comment type="caution">
    <text evidence="2">The sequence shown here is derived from an EMBL/GenBank/DDBJ whole genome shotgun (WGS) entry which is preliminary data.</text>
</comment>
<reference evidence="2 3" key="1">
    <citation type="submission" date="2019-07" db="EMBL/GenBank/DDBJ databases">
        <title>The draft genome sequence of Aquimarina algiphila M91.</title>
        <authorList>
            <person name="Meng X."/>
        </authorList>
    </citation>
    <scope>NUCLEOTIDE SEQUENCE [LARGE SCALE GENOMIC DNA]</scope>
    <source>
        <strain evidence="2 3">M91</strain>
    </source>
</reference>
<protein>
    <recommendedName>
        <fullName evidence="4">Right handed beta helix domain-containing protein</fullName>
    </recommendedName>
</protein>
<dbReference type="OrthoDB" id="6198791at2"/>
<dbReference type="InterPro" id="IPR011050">
    <property type="entry name" value="Pectin_lyase_fold/virulence"/>
</dbReference>
<dbReference type="SUPFAM" id="SSF51126">
    <property type="entry name" value="Pectin lyase-like"/>
    <property type="match status" value="1"/>
</dbReference>
<keyword evidence="1" id="KW-0472">Membrane</keyword>
<evidence type="ECO:0000256" key="1">
    <source>
        <dbReference type="SAM" id="Phobius"/>
    </source>
</evidence>
<dbReference type="RefSeq" id="WP_143917797.1">
    <property type="nucleotide sequence ID" value="NZ_CANMIK010000059.1"/>
</dbReference>
<evidence type="ECO:0008006" key="4">
    <source>
        <dbReference type="Google" id="ProtNLM"/>
    </source>
</evidence>
<name>A0A554VFJ2_9FLAO</name>
<dbReference type="Proteomes" id="UP000318833">
    <property type="component" value="Unassembled WGS sequence"/>
</dbReference>
<evidence type="ECO:0000313" key="3">
    <source>
        <dbReference type="Proteomes" id="UP000318833"/>
    </source>
</evidence>
<organism evidence="2 3">
    <name type="scientific">Aquimarina algiphila</name>
    <dbReference type="NCBI Taxonomy" id="2047982"/>
    <lineage>
        <taxon>Bacteria</taxon>
        <taxon>Pseudomonadati</taxon>
        <taxon>Bacteroidota</taxon>
        <taxon>Flavobacteriia</taxon>
        <taxon>Flavobacteriales</taxon>
        <taxon>Flavobacteriaceae</taxon>
        <taxon>Aquimarina</taxon>
    </lineage>
</organism>
<gene>
    <name evidence="2" type="ORF">FOF46_20970</name>
</gene>
<keyword evidence="3" id="KW-1185">Reference proteome</keyword>
<dbReference type="EMBL" id="VLNR01000051">
    <property type="protein sequence ID" value="TSE06029.1"/>
    <property type="molecule type" value="Genomic_DNA"/>
</dbReference>
<accession>A0A554VFJ2</accession>
<feature type="transmembrane region" description="Helical" evidence="1">
    <location>
        <begin position="12"/>
        <end position="30"/>
    </location>
</feature>
<dbReference type="AlphaFoldDB" id="A0A554VFJ2"/>
<proteinExistence type="predicted"/>